<feature type="binding site" evidence="10">
    <location>
        <position position="266"/>
    </location>
    <ligand>
        <name>Fe cation</name>
        <dbReference type="ChEBI" id="CHEBI:24875"/>
        <label>2</label>
    </ligand>
</feature>
<evidence type="ECO:0000313" key="15">
    <source>
        <dbReference type="Proteomes" id="UP000001744"/>
    </source>
</evidence>
<dbReference type="InterPro" id="IPR011989">
    <property type="entry name" value="ARM-like"/>
</dbReference>
<dbReference type="eggNOG" id="KOG0567">
    <property type="taxonomic scope" value="Eukaryota"/>
</dbReference>
<evidence type="ECO:0000256" key="7">
    <source>
        <dbReference type="ARBA" id="ARBA00023033"/>
    </source>
</evidence>
<gene>
    <name evidence="14" type="primary">mmd1</name>
    <name evidence="10" type="synonym">LIA1</name>
    <name evidence="13" type="ORF">SJAG_02285</name>
</gene>
<dbReference type="GO" id="GO:0005737">
    <property type="term" value="C:cytoplasm"/>
    <property type="evidence" value="ECO:0007669"/>
    <property type="project" value="UniProtKB-SubCell"/>
</dbReference>
<organism evidence="13 15">
    <name type="scientific">Schizosaccharomyces japonicus (strain yFS275 / FY16936)</name>
    <name type="common">Fission yeast</name>
    <dbReference type="NCBI Taxonomy" id="402676"/>
    <lineage>
        <taxon>Eukaryota</taxon>
        <taxon>Fungi</taxon>
        <taxon>Dikarya</taxon>
        <taxon>Ascomycota</taxon>
        <taxon>Taphrinomycotina</taxon>
        <taxon>Schizosaccharomycetes</taxon>
        <taxon>Schizosaccharomycetales</taxon>
        <taxon>Schizosaccharomycetaceae</taxon>
        <taxon>Schizosaccharomyces</taxon>
    </lineage>
</organism>
<evidence type="ECO:0000256" key="6">
    <source>
        <dbReference type="ARBA" id="ARBA00023004"/>
    </source>
</evidence>
<keyword evidence="10" id="KW-0539">Nucleus</keyword>
<name>B6K221_SCHJY</name>
<keyword evidence="10" id="KW-0963">Cytoplasm</keyword>
<comment type="pathway">
    <text evidence="2 10">Protein modification; eIF5A hypusination.</text>
</comment>
<feature type="repeat" description="ARM" evidence="12">
    <location>
        <begin position="245"/>
        <end position="275"/>
    </location>
</feature>
<feature type="binding site" evidence="10">
    <location>
        <position position="233"/>
    </location>
    <ligand>
        <name>Fe cation</name>
        <dbReference type="ChEBI" id="CHEBI:24875"/>
        <label>2</label>
    </ligand>
</feature>
<sequence>MSSETANQKVDQKVIDELERVLVNADKKTHLSLRYRALFSLNALGKKGDSRAIDAVYSAFGDDSELLKHEMAYVLGQSGQKYAVEPLTKVLNDLNQQVMVRHEAAEALGALGFPEALPVLQKYYKEDPLVPIKETCDLAINRICWKNGLERKNEVISTSEYDDVIDPAPPLPDATAADVSAEVKKLRSELIDQKLPLFYRYRVMFRLRNIGTEEAVEALTDGFQDPSALFKHEVAFVFGQLTSPKAIPSLVKVLEDKSEAPMVRHEAAEALGGIATAECIPVLEKYAKDDVRVVAESCIVALDMIKYEQSGEMEYAYVPKAGGKVPLENEE</sequence>
<dbReference type="JaponicusDB" id="SJAG_02285">
    <property type="gene designation" value="mmd1"/>
</dbReference>
<proteinExistence type="inferred from homology"/>
<keyword evidence="8 10" id="KW-0386">Hypusine biosynthesis</keyword>
<comment type="subcellular location">
    <subcellularLocation>
        <location evidence="10">Cytoplasm</location>
    </subcellularLocation>
    <subcellularLocation>
        <location evidence="10">Nucleus</location>
    </subcellularLocation>
</comment>
<dbReference type="SUPFAM" id="SSF48371">
    <property type="entry name" value="ARM repeat"/>
    <property type="match status" value="1"/>
</dbReference>
<dbReference type="PROSITE" id="PS50077">
    <property type="entry name" value="HEAT_REPEAT"/>
    <property type="match status" value="1"/>
</dbReference>
<dbReference type="PANTHER" id="PTHR12697">
    <property type="entry name" value="PBS LYASE HEAT-LIKE PROTEIN"/>
    <property type="match status" value="1"/>
</dbReference>
<dbReference type="InterPro" id="IPR004155">
    <property type="entry name" value="PBS_lyase_HEAT"/>
</dbReference>
<evidence type="ECO:0000256" key="10">
    <source>
        <dbReference type="HAMAP-Rule" id="MF_03101"/>
    </source>
</evidence>
<dbReference type="RefSeq" id="XP_002173495.1">
    <property type="nucleotide sequence ID" value="XM_002173459.2"/>
</dbReference>
<dbReference type="UniPathway" id="UPA00354"/>
<feature type="binding site" evidence="10">
    <location>
        <position position="70"/>
    </location>
    <ligand>
        <name>Fe cation</name>
        <dbReference type="ChEBI" id="CHEBI:24875"/>
        <label>1</label>
    </ligand>
</feature>
<dbReference type="STRING" id="402676.B6K221"/>
<dbReference type="InterPro" id="IPR016024">
    <property type="entry name" value="ARM-type_fold"/>
</dbReference>
<dbReference type="Proteomes" id="UP000001744">
    <property type="component" value="Unassembled WGS sequence"/>
</dbReference>
<comment type="cofactor">
    <cofactor evidence="10">
        <name>Fe(2+)</name>
        <dbReference type="ChEBI" id="CHEBI:29033"/>
    </cofactor>
    <text evidence="10">Binds 2 Fe(2+) ions per subunit.</text>
</comment>
<feature type="repeat" description="HEAT" evidence="11">
    <location>
        <begin position="246"/>
        <end position="286"/>
    </location>
</feature>
<feature type="binding site" evidence="10">
    <location>
        <position position="265"/>
    </location>
    <ligand>
        <name>Fe cation</name>
        <dbReference type="ChEBI" id="CHEBI:24875"/>
        <label>2</label>
    </ligand>
</feature>
<keyword evidence="5 10" id="KW-0560">Oxidoreductase</keyword>
<comment type="function">
    <text evidence="10">Catalyzes the hydroxylation of the N(6)-(4-aminobutyl)-L-lysine intermediate to form hypusine, an essential post-translational modification only found in mature eIF-5A factor.</text>
</comment>
<evidence type="ECO:0000256" key="9">
    <source>
        <dbReference type="ARBA" id="ARBA00045876"/>
    </source>
</evidence>
<evidence type="ECO:0000256" key="3">
    <source>
        <dbReference type="ARBA" id="ARBA00022723"/>
    </source>
</evidence>
<dbReference type="OMA" id="LQEPCSI"/>
<evidence type="ECO:0000256" key="5">
    <source>
        <dbReference type="ARBA" id="ARBA00023002"/>
    </source>
</evidence>
<dbReference type="VEuPathDB" id="FungiDB:SJAG_02285"/>
<dbReference type="GO" id="GO:0005634">
    <property type="term" value="C:nucleus"/>
    <property type="evidence" value="ECO:0007669"/>
    <property type="project" value="UniProtKB-SubCell"/>
</dbReference>
<dbReference type="Pfam" id="PF13646">
    <property type="entry name" value="HEAT_2"/>
    <property type="match status" value="2"/>
</dbReference>
<feature type="binding site" evidence="10">
    <location>
        <position position="103"/>
    </location>
    <ligand>
        <name>Fe cation</name>
        <dbReference type="ChEBI" id="CHEBI:24875"/>
        <label>1</label>
    </ligand>
</feature>
<dbReference type="GO" id="GO:0046872">
    <property type="term" value="F:metal ion binding"/>
    <property type="evidence" value="ECO:0007669"/>
    <property type="project" value="UniProtKB-KW"/>
</dbReference>
<comment type="function">
    <text evidence="9">Catalyzes the hydroxylation of the N(6)-(4-aminobutyl)-L-lysine intermediate produced by deoxyhypusine synthase/DHPS on a critical lysine of the eukaryotic translation initiation factor 5A/eIF-5A. This is the second step of the post-translational modification of that lysine into an unusual amino acid residue named hypusine. Hypusination is unique to mature eIF-5A factor and is essential for its function.</text>
</comment>
<dbReference type="GeneID" id="7049032"/>
<dbReference type="GO" id="GO:0019135">
    <property type="term" value="F:deoxyhypusine monooxygenase activity"/>
    <property type="evidence" value="ECO:0000318"/>
    <property type="project" value="GO_Central"/>
</dbReference>
<dbReference type="PANTHER" id="PTHR12697:SF5">
    <property type="entry name" value="DEOXYHYPUSINE HYDROXYLASE"/>
    <property type="match status" value="1"/>
</dbReference>
<dbReference type="Gene3D" id="1.25.10.10">
    <property type="entry name" value="Leucine-rich Repeat Variant"/>
    <property type="match status" value="2"/>
</dbReference>
<dbReference type="FunFam" id="1.25.10.10:FF:000099">
    <property type="entry name" value="Deoxyhypusine hydroxylase"/>
    <property type="match status" value="1"/>
</dbReference>
<protein>
    <recommendedName>
        <fullName evidence="10">Deoxyhypusine hydroxylase</fullName>
        <shortName evidence="10">DOHH</shortName>
        <ecNumber evidence="10">1.14.99.29</ecNumber>
    </recommendedName>
    <alternativeName>
        <fullName evidence="10">Deoxyhypusine dioxygenase</fullName>
    </alternativeName>
    <alternativeName>
        <fullName evidence="10">Deoxyhypusine monooxygenase</fullName>
    </alternativeName>
</protein>
<dbReference type="EMBL" id="KE651166">
    <property type="protein sequence ID" value="EEB07202.1"/>
    <property type="molecule type" value="Genomic_DNA"/>
</dbReference>
<dbReference type="SMART" id="SM00567">
    <property type="entry name" value="EZ_HEAT"/>
    <property type="match status" value="6"/>
</dbReference>
<comment type="similarity">
    <text evidence="10">Belongs to the deoxyhypusine hydroxylase family.</text>
</comment>
<dbReference type="HOGENOM" id="CLU_053974_0_0_1"/>
<dbReference type="InterPro" id="IPR000225">
    <property type="entry name" value="Armadillo"/>
</dbReference>
<dbReference type="InterPro" id="IPR021133">
    <property type="entry name" value="HEAT_type_2"/>
</dbReference>
<comment type="catalytic activity">
    <reaction evidence="1 10">
        <text>[eIF5A protein]-deoxyhypusine + AH2 + O2 = [eIF5A protein]-hypusine + A + H2O</text>
        <dbReference type="Rhea" id="RHEA:14101"/>
        <dbReference type="Rhea" id="RHEA-COMP:10144"/>
        <dbReference type="Rhea" id="RHEA-COMP:12592"/>
        <dbReference type="ChEBI" id="CHEBI:13193"/>
        <dbReference type="ChEBI" id="CHEBI:15377"/>
        <dbReference type="ChEBI" id="CHEBI:15379"/>
        <dbReference type="ChEBI" id="CHEBI:17499"/>
        <dbReference type="ChEBI" id="CHEBI:82657"/>
        <dbReference type="ChEBI" id="CHEBI:91175"/>
        <dbReference type="EC" id="1.14.99.29"/>
    </reaction>
</comment>
<evidence type="ECO:0000256" key="4">
    <source>
        <dbReference type="ARBA" id="ARBA00022737"/>
    </source>
</evidence>
<accession>B6K221</accession>
<evidence type="ECO:0000256" key="2">
    <source>
        <dbReference type="ARBA" id="ARBA00005041"/>
    </source>
</evidence>
<reference evidence="13 15" key="1">
    <citation type="journal article" date="2011" name="Science">
        <title>Comparative functional genomics of the fission yeasts.</title>
        <authorList>
            <person name="Rhind N."/>
            <person name="Chen Z."/>
            <person name="Yassour M."/>
            <person name="Thompson D.A."/>
            <person name="Haas B.J."/>
            <person name="Habib N."/>
            <person name="Wapinski I."/>
            <person name="Roy S."/>
            <person name="Lin M.F."/>
            <person name="Heiman D.I."/>
            <person name="Young S.K."/>
            <person name="Furuya K."/>
            <person name="Guo Y."/>
            <person name="Pidoux A."/>
            <person name="Chen H.M."/>
            <person name="Robbertse B."/>
            <person name="Goldberg J.M."/>
            <person name="Aoki K."/>
            <person name="Bayne E.H."/>
            <person name="Berlin A.M."/>
            <person name="Desjardins C.A."/>
            <person name="Dobbs E."/>
            <person name="Dukaj L."/>
            <person name="Fan L."/>
            <person name="FitzGerald M.G."/>
            <person name="French C."/>
            <person name="Gujja S."/>
            <person name="Hansen K."/>
            <person name="Keifenheim D."/>
            <person name="Levin J.Z."/>
            <person name="Mosher R.A."/>
            <person name="Mueller C.A."/>
            <person name="Pfiffner J."/>
            <person name="Priest M."/>
            <person name="Russ C."/>
            <person name="Smialowska A."/>
            <person name="Swoboda P."/>
            <person name="Sykes S.M."/>
            <person name="Vaughn M."/>
            <person name="Vengrova S."/>
            <person name="Yoder R."/>
            <person name="Zeng Q."/>
            <person name="Allshire R."/>
            <person name="Baulcombe D."/>
            <person name="Birren B.W."/>
            <person name="Brown W."/>
            <person name="Ekwall K."/>
            <person name="Kellis M."/>
            <person name="Leatherwood J."/>
            <person name="Levin H."/>
            <person name="Margalit H."/>
            <person name="Martienssen R."/>
            <person name="Nieduszynski C.A."/>
            <person name="Spatafora J.W."/>
            <person name="Friedman N."/>
            <person name="Dalgaard J.Z."/>
            <person name="Baumann P."/>
            <person name="Niki H."/>
            <person name="Regev A."/>
            <person name="Nusbaum C."/>
        </authorList>
    </citation>
    <scope>NUCLEOTIDE SEQUENCE [LARGE SCALE GENOMIC DNA]</scope>
    <source>
        <strain evidence="15">yFS275 / FY16936</strain>
    </source>
</reference>
<keyword evidence="6 10" id="KW-0408">Iron</keyword>
<evidence type="ECO:0000313" key="14">
    <source>
        <dbReference type="JaponicusDB" id="SJAG_02285"/>
    </source>
</evidence>
<keyword evidence="7 10" id="KW-0503">Monooxygenase</keyword>
<keyword evidence="3 10" id="KW-0479">Metal-binding</keyword>
<dbReference type="PROSITE" id="PS50176">
    <property type="entry name" value="ARM_REPEAT"/>
    <property type="match status" value="1"/>
</dbReference>
<evidence type="ECO:0000256" key="11">
    <source>
        <dbReference type="PROSITE-ProRule" id="PRU00103"/>
    </source>
</evidence>
<keyword evidence="4" id="KW-0677">Repeat</keyword>
<evidence type="ECO:0000313" key="13">
    <source>
        <dbReference type="EMBL" id="EEB07202.1"/>
    </source>
</evidence>
<dbReference type="OrthoDB" id="421002at2759"/>
<dbReference type="EC" id="1.14.99.29" evidence="10"/>
<feature type="binding site" evidence="10">
    <location>
        <position position="232"/>
    </location>
    <ligand>
        <name>Fe cation</name>
        <dbReference type="ChEBI" id="CHEBI:24875"/>
        <label>2</label>
    </ligand>
</feature>
<feature type="binding site" evidence="10">
    <location>
        <position position="102"/>
    </location>
    <ligand>
        <name>Fe cation</name>
        <dbReference type="ChEBI" id="CHEBI:24875"/>
        <label>1</label>
    </ligand>
</feature>
<dbReference type="HAMAP" id="MF_03101">
    <property type="entry name" value="Deoxyhypusine_hydroxylase"/>
    <property type="match status" value="1"/>
</dbReference>
<dbReference type="InterPro" id="IPR027517">
    <property type="entry name" value="Deoxyhypusine_hydroxylase"/>
</dbReference>
<feature type="binding site" evidence="10">
    <location>
        <position position="69"/>
    </location>
    <ligand>
        <name>Fe cation</name>
        <dbReference type="ChEBI" id="CHEBI:24875"/>
        <label>1</label>
    </ligand>
</feature>
<dbReference type="GO" id="GO:0000226">
    <property type="term" value="P:microtubule cytoskeleton organization"/>
    <property type="evidence" value="ECO:0007669"/>
    <property type="project" value="EnsemblFungi"/>
</dbReference>
<evidence type="ECO:0000256" key="1">
    <source>
        <dbReference type="ARBA" id="ARBA00000068"/>
    </source>
</evidence>
<evidence type="ECO:0000256" key="8">
    <source>
        <dbReference type="ARBA" id="ARBA00023256"/>
    </source>
</evidence>
<evidence type="ECO:0000256" key="12">
    <source>
        <dbReference type="PROSITE-ProRule" id="PRU00259"/>
    </source>
</evidence>
<keyword evidence="15" id="KW-1185">Reference proteome</keyword>
<dbReference type="AlphaFoldDB" id="B6K221"/>